<proteinExistence type="predicted"/>
<accession>A0A074Z998</accession>
<dbReference type="EMBL" id="KL596834">
    <property type="protein sequence ID" value="KER23806.1"/>
    <property type="molecule type" value="Genomic_DNA"/>
</dbReference>
<dbReference type="AlphaFoldDB" id="A0A074Z998"/>
<dbReference type="CTD" id="20322574"/>
<protein>
    <submittedName>
        <fullName evidence="1">Uncharacterized protein</fullName>
    </submittedName>
</protein>
<sequence length="110" mass="11679">MKAVGAGNVNPPVRGAGVADNAVGTAGNVAGAAGSGAGMPYGFRHAMQVLRCSHPRLTSLLMLHWPHTTWMQAMDARFRVGPSLQCDHRSYGEIQRSLKKARVPLGQSQT</sequence>
<dbReference type="KEGG" id="ovi:T265_08395"/>
<keyword evidence="2" id="KW-1185">Reference proteome</keyword>
<gene>
    <name evidence="1" type="ORF">T265_08395</name>
</gene>
<dbReference type="RefSeq" id="XP_009172453.1">
    <property type="nucleotide sequence ID" value="XM_009174189.1"/>
</dbReference>
<reference evidence="1 2" key="1">
    <citation type="submission" date="2013-11" db="EMBL/GenBank/DDBJ databases">
        <title>Opisthorchis viverrini - life in the bile duct.</title>
        <authorList>
            <person name="Young N.D."/>
            <person name="Nagarajan N."/>
            <person name="Lin S.J."/>
            <person name="Korhonen P.K."/>
            <person name="Jex A.R."/>
            <person name="Hall R.S."/>
            <person name="Safavi-Hemami H."/>
            <person name="Kaewkong W."/>
            <person name="Bertrand D."/>
            <person name="Gao S."/>
            <person name="Seet Q."/>
            <person name="Wongkham S."/>
            <person name="Teh B.T."/>
            <person name="Wongkham C."/>
            <person name="Intapan P.M."/>
            <person name="Maleewong W."/>
            <person name="Yang X."/>
            <person name="Hu M."/>
            <person name="Wang Z."/>
            <person name="Hofmann A."/>
            <person name="Sternberg P.W."/>
            <person name="Tan P."/>
            <person name="Wang J."/>
            <person name="Gasser R.B."/>
        </authorList>
    </citation>
    <scope>NUCLEOTIDE SEQUENCE [LARGE SCALE GENOMIC DNA]</scope>
</reference>
<evidence type="ECO:0000313" key="2">
    <source>
        <dbReference type="Proteomes" id="UP000054324"/>
    </source>
</evidence>
<evidence type="ECO:0000313" key="1">
    <source>
        <dbReference type="EMBL" id="KER23806.1"/>
    </source>
</evidence>
<dbReference type="Proteomes" id="UP000054324">
    <property type="component" value="Unassembled WGS sequence"/>
</dbReference>
<name>A0A074Z998_OPIVI</name>
<organism evidence="1 2">
    <name type="scientific">Opisthorchis viverrini</name>
    <name type="common">Southeast Asian liver fluke</name>
    <dbReference type="NCBI Taxonomy" id="6198"/>
    <lineage>
        <taxon>Eukaryota</taxon>
        <taxon>Metazoa</taxon>
        <taxon>Spiralia</taxon>
        <taxon>Lophotrochozoa</taxon>
        <taxon>Platyhelminthes</taxon>
        <taxon>Trematoda</taxon>
        <taxon>Digenea</taxon>
        <taxon>Opisthorchiida</taxon>
        <taxon>Opisthorchiata</taxon>
        <taxon>Opisthorchiidae</taxon>
        <taxon>Opisthorchis</taxon>
    </lineage>
</organism>
<dbReference type="GeneID" id="20322574"/>